<feature type="signal peptide" evidence="1">
    <location>
        <begin position="1"/>
        <end position="17"/>
    </location>
</feature>
<evidence type="ECO:0000313" key="3">
    <source>
        <dbReference type="Proteomes" id="UP001221757"/>
    </source>
</evidence>
<reference evidence="2" key="1">
    <citation type="submission" date="2023-03" db="EMBL/GenBank/DDBJ databases">
        <title>Massive genome expansion in bonnet fungi (Mycena s.s.) driven by repeated elements and novel gene families across ecological guilds.</title>
        <authorList>
            <consortium name="Lawrence Berkeley National Laboratory"/>
            <person name="Harder C.B."/>
            <person name="Miyauchi S."/>
            <person name="Viragh M."/>
            <person name="Kuo A."/>
            <person name="Thoen E."/>
            <person name="Andreopoulos B."/>
            <person name="Lu D."/>
            <person name="Skrede I."/>
            <person name="Drula E."/>
            <person name="Henrissat B."/>
            <person name="Morin E."/>
            <person name="Kohler A."/>
            <person name="Barry K."/>
            <person name="LaButti K."/>
            <person name="Morin E."/>
            <person name="Salamov A."/>
            <person name="Lipzen A."/>
            <person name="Mereny Z."/>
            <person name="Hegedus B."/>
            <person name="Baldrian P."/>
            <person name="Stursova M."/>
            <person name="Weitz H."/>
            <person name="Taylor A."/>
            <person name="Grigoriev I.V."/>
            <person name="Nagy L.G."/>
            <person name="Martin F."/>
            <person name="Kauserud H."/>
        </authorList>
    </citation>
    <scope>NUCLEOTIDE SEQUENCE</scope>
    <source>
        <strain evidence="2">CBHHK067</strain>
    </source>
</reference>
<feature type="chain" id="PRO_5042260486" description="Secreted protein" evidence="1">
    <location>
        <begin position="18"/>
        <end position="152"/>
    </location>
</feature>
<name>A0AAD7G993_MYCRO</name>
<gene>
    <name evidence="2" type="ORF">B0H17DRAFT_1077138</name>
</gene>
<keyword evidence="3" id="KW-1185">Reference proteome</keyword>
<keyword evidence="1" id="KW-0732">Signal</keyword>
<dbReference type="AlphaFoldDB" id="A0AAD7G993"/>
<accession>A0AAD7G993</accession>
<dbReference type="Proteomes" id="UP001221757">
    <property type="component" value="Unassembled WGS sequence"/>
</dbReference>
<sequence length="152" mass="16759">MLIPVHIGSSFLLLCWAWHGPSRCPSGSSSGQPFVGSMTRSGILGSPDVGLLPIFLLPHLTREDGRRAFLRAGVGSGSLILRVHKPARGPIGRALLSPKMARPNWGGHQFPYCQRWQPALLSRLDPISPSRHTRRRATRAQCRRKEQLTAVL</sequence>
<evidence type="ECO:0000313" key="2">
    <source>
        <dbReference type="EMBL" id="KAJ7680020.1"/>
    </source>
</evidence>
<evidence type="ECO:0000256" key="1">
    <source>
        <dbReference type="SAM" id="SignalP"/>
    </source>
</evidence>
<evidence type="ECO:0008006" key="4">
    <source>
        <dbReference type="Google" id="ProtNLM"/>
    </source>
</evidence>
<comment type="caution">
    <text evidence="2">The sequence shown here is derived from an EMBL/GenBank/DDBJ whole genome shotgun (WGS) entry which is preliminary data.</text>
</comment>
<protein>
    <recommendedName>
        <fullName evidence="4">Secreted protein</fullName>
    </recommendedName>
</protein>
<proteinExistence type="predicted"/>
<dbReference type="EMBL" id="JARKIE010000124">
    <property type="protein sequence ID" value="KAJ7680020.1"/>
    <property type="molecule type" value="Genomic_DNA"/>
</dbReference>
<organism evidence="2 3">
    <name type="scientific">Mycena rosella</name>
    <name type="common">Pink bonnet</name>
    <name type="synonym">Agaricus rosellus</name>
    <dbReference type="NCBI Taxonomy" id="1033263"/>
    <lineage>
        <taxon>Eukaryota</taxon>
        <taxon>Fungi</taxon>
        <taxon>Dikarya</taxon>
        <taxon>Basidiomycota</taxon>
        <taxon>Agaricomycotina</taxon>
        <taxon>Agaricomycetes</taxon>
        <taxon>Agaricomycetidae</taxon>
        <taxon>Agaricales</taxon>
        <taxon>Marasmiineae</taxon>
        <taxon>Mycenaceae</taxon>
        <taxon>Mycena</taxon>
    </lineage>
</organism>